<evidence type="ECO:0000259" key="10">
    <source>
        <dbReference type="PROSITE" id="PS50188"/>
    </source>
</evidence>
<evidence type="ECO:0000256" key="1">
    <source>
        <dbReference type="ARBA" id="ARBA00009651"/>
    </source>
</evidence>
<keyword evidence="4 7" id="KW-0863">Zinc-finger</keyword>
<organism evidence="11 12">
    <name type="scientific">Gekko japonicus</name>
    <name type="common">Schlegel's Japanese gecko</name>
    <dbReference type="NCBI Taxonomy" id="146911"/>
    <lineage>
        <taxon>Eukaryota</taxon>
        <taxon>Metazoa</taxon>
        <taxon>Chordata</taxon>
        <taxon>Craniata</taxon>
        <taxon>Vertebrata</taxon>
        <taxon>Euteleostomi</taxon>
        <taxon>Lepidosauria</taxon>
        <taxon>Squamata</taxon>
        <taxon>Bifurcata</taxon>
        <taxon>Gekkota</taxon>
        <taxon>Gekkonidae</taxon>
        <taxon>Gekkoninae</taxon>
        <taxon>Gekko</taxon>
    </lineage>
</organism>
<dbReference type="InterPro" id="IPR013083">
    <property type="entry name" value="Znf_RING/FYVE/PHD"/>
</dbReference>
<feature type="domain" description="RING-type" evidence="8">
    <location>
        <begin position="16"/>
        <end position="57"/>
    </location>
</feature>
<reference evidence="12" key="1">
    <citation type="submission" date="2025-08" db="UniProtKB">
        <authorList>
            <consortium name="RefSeq"/>
        </authorList>
    </citation>
    <scope>IDENTIFICATION</scope>
</reference>
<accession>A0ABM1L3C6</accession>
<dbReference type="SUPFAM" id="SSF57850">
    <property type="entry name" value="RING/U-box"/>
    <property type="match status" value="1"/>
</dbReference>
<dbReference type="SMART" id="SM00184">
    <property type="entry name" value="RING"/>
    <property type="match status" value="1"/>
</dbReference>
<protein>
    <submittedName>
        <fullName evidence="12">Tripartite motif-containing protein 7-like</fullName>
    </submittedName>
</protein>
<dbReference type="Gene3D" id="3.30.40.10">
    <property type="entry name" value="Zinc/RING finger domain, C3HC4 (zinc finger)"/>
    <property type="match status" value="1"/>
</dbReference>
<dbReference type="InterPro" id="IPR001841">
    <property type="entry name" value="Znf_RING"/>
</dbReference>
<evidence type="ECO:0000256" key="2">
    <source>
        <dbReference type="ARBA" id="ARBA00022699"/>
    </source>
</evidence>
<dbReference type="PRINTS" id="PR01407">
    <property type="entry name" value="BUTYPHLNCDUF"/>
</dbReference>
<dbReference type="PROSITE" id="PS50119">
    <property type="entry name" value="ZF_BBOX"/>
    <property type="match status" value="1"/>
</dbReference>
<dbReference type="InterPro" id="IPR017907">
    <property type="entry name" value="Znf_RING_CS"/>
</dbReference>
<gene>
    <name evidence="12" type="primary">LOC107121958</name>
</gene>
<dbReference type="InterPro" id="IPR050143">
    <property type="entry name" value="TRIM/RBCC"/>
</dbReference>
<evidence type="ECO:0000259" key="9">
    <source>
        <dbReference type="PROSITE" id="PS50119"/>
    </source>
</evidence>
<keyword evidence="3" id="KW-0479">Metal-binding</keyword>
<comment type="function">
    <text evidence="6">Neurotoxin that produces dose-dependent hypolocomotion and hyperalgesia in mice. May directly act on the central nervous system, as it is 6500-fold more potent when administered intracerebroventricularly than intraperitoneal.</text>
</comment>
<evidence type="ECO:0000256" key="5">
    <source>
        <dbReference type="ARBA" id="ARBA00022833"/>
    </source>
</evidence>
<dbReference type="SMART" id="SM00449">
    <property type="entry name" value="SPRY"/>
    <property type="match status" value="1"/>
</dbReference>
<comment type="similarity">
    <text evidence="1">Belongs to the ohanin/vespryn family.</text>
</comment>
<dbReference type="GeneID" id="107121958"/>
<dbReference type="InterPro" id="IPR003879">
    <property type="entry name" value="Butyrophylin_SPRY"/>
</dbReference>
<keyword evidence="11" id="KW-1185">Reference proteome</keyword>
<proteinExistence type="inferred from homology"/>
<dbReference type="InterPro" id="IPR006574">
    <property type="entry name" value="PRY"/>
</dbReference>
<dbReference type="Gene3D" id="2.60.120.920">
    <property type="match status" value="1"/>
</dbReference>
<keyword evidence="2" id="KW-0800">Toxin</keyword>
<evidence type="ECO:0000313" key="12">
    <source>
        <dbReference type="RefSeq" id="XP_015280463.1"/>
    </source>
</evidence>
<name>A0ABM1L3C6_GEKJA</name>
<keyword evidence="2" id="KW-0528">Neurotoxin</keyword>
<evidence type="ECO:0000256" key="4">
    <source>
        <dbReference type="ARBA" id="ARBA00022771"/>
    </source>
</evidence>
<evidence type="ECO:0000256" key="6">
    <source>
        <dbReference type="ARBA" id="ARBA00034460"/>
    </source>
</evidence>
<dbReference type="RefSeq" id="XP_015280463.1">
    <property type="nucleotide sequence ID" value="XM_015424977.1"/>
</dbReference>
<dbReference type="SUPFAM" id="SSF49899">
    <property type="entry name" value="Concanavalin A-like lectins/glucanases"/>
    <property type="match status" value="1"/>
</dbReference>
<dbReference type="PROSITE" id="PS50188">
    <property type="entry name" value="B302_SPRY"/>
    <property type="match status" value="1"/>
</dbReference>
<dbReference type="CDD" id="cd19762">
    <property type="entry name" value="Bbox2_TRIM7-like"/>
    <property type="match status" value="1"/>
</dbReference>
<dbReference type="Pfam" id="PF13765">
    <property type="entry name" value="PRY"/>
    <property type="match status" value="1"/>
</dbReference>
<dbReference type="Pfam" id="PF00622">
    <property type="entry name" value="SPRY"/>
    <property type="match status" value="1"/>
</dbReference>
<dbReference type="Proteomes" id="UP000694871">
    <property type="component" value="Unplaced"/>
</dbReference>
<evidence type="ECO:0000313" key="11">
    <source>
        <dbReference type="Proteomes" id="UP000694871"/>
    </source>
</evidence>
<dbReference type="SMART" id="SM00336">
    <property type="entry name" value="BBOX"/>
    <property type="match status" value="1"/>
</dbReference>
<dbReference type="SUPFAM" id="SSF57845">
    <property type="entry name" value="B-box zinc-binding domain"/>
    <property type="match status" value="1"/>
</dbReference>
<sequence>MATKSLLKSPQYEATCSICLEYFREPVTLNCGHNFCHACIAQYWETLEATATCPQCRKTTQQRSFRPNKQMANLVEIVKQMKAAQVTPAGQERACERHQEGLKLFCEEDQTPICLICHLAREHRDHTAFPIEEAAQDYKGKIQIHVSVLKEEKTELEKLHTAGERKCEKNIKKIEAEKQKAVSAFQELRCFLEEQEQLIFAQLEQLKEKFVKMRDETLTKLSTEVSRLATLIAEMEEKCQQPAIEFLEDIRSTLNKCQQGEFQKPADISPELENSLVNLTEKNTVLTKALKKYKGLLSSELKKQNDPDVYETVKVTLDPETASPFLILSPDLERVQLGVTQRILPPSSKRFEHYHCVLGNDGVTSGRITFVVDVRFKWGWAVGVAKESVNRKQRVTLKPEEGVWALRFANGKYQALTSPRTNLPLAQKPRKIRVFLDYERGKVVFCDESDTEIYCFKTSFNEKIFPFCQITHLKAHLRFCL</sequence>
<dbReference type="InterPro" id="IPR043136">
    <property type="entry name" value="B30.2/SPRY_sf"/>
</dbReference>
<dbReference type="SMART" id="SM00589">
    <property type="entry name" value="PRY"/>
    <property type="match status" value="1"/>
</dbReference>
<dbReference type="PANTHER" id="PTHR24103">
    <property type="entry name" value="E3 UBIQUITIN-PROTEIN LIGASE TRIM"/>
    <property type="match status" value="1"/>
</dbReference>
<dbReference type="PROSITE" id="PS00518">
    <property type="entry name" value="ZF_RING_1"/>
    <property type="match status" value="1"/>
</dbReference>
<dbReference type="InterPro" id="IPR001870">
    <property type="entry name" value="B30.2/SPRY"/>
</dbReference>
<dbReference type="InterPro" id="IPR003877">
    <property type="entry name" value="SPRY_dom"/>
</dbReference>
<dbReference type="PROSITE" id="PS50089">
    <property type="entry name" value="ZF_RING_2"/>
    <property type="match status" value="1"/>
</dbReference>
<evidence type="ECO:0000256" key="3">
    <source>
        <dbReference type="ARBA" id="ARBA00022723"/>
    </source>
</evidence>
<feature type="domain" description="B box-type" evidence="9">
    <location>
        <begin position="90"/>
        <end position="131"/>
    </location>
</feature>
<dbReference type="Pfam" id="PF15227">
    <property type="entry name" value="zf-C3HC4_4"/>
    <property type="match status" value="1"/>
</dbReference>
<dbReference type="CDD" id="cd16594">
    <property type="entry name" value="RING-HC_TRIM7-like_C-IV"/>
    <property type="match status" value="1"/>
</dbReference>
<keyword evidence="5" id="KW-0862">Zinc</keyword>
<dbReference type="Pfam" id="PF00643">
    <property type="entry name" value="zf-B_box"/>
    <property type="match status" value="1"/>
</dbReference>
<dbReference type="CDD" id="cd13733">
    <property type="entry name" value="SPRY_PRY_C-I_1"/>
    <property type="match status" value="1"/>
</dbReference>
<dbReference type="Gene3D" id="3.30.160.60">
    <property type="entry name" value="Classic Zinc Finger"/>
    <property type="match status" value="1"/>
</dbReference>
<evidence type="ECO:0000259" key="8">
    <source>
        <dbReference type="PROSITE" id="PS50089"/>
    </source>
</evidence>
<feature type="domain" description="B30.2/SPRY" evidence="10">
    <location>
        <begin position="295"/>
        <end position="481"/>
    </location>
</feature>
<dbReference type="InterPro" id="IPR000315">
    <property type="entry name" value="Znf_B-box"/>
</dbReference>
<dbReference type="InterPro" id="IPR013320">
    <property type="entry name" value="ConA-like_dom_sf"/>
</dbReference>
<evidence type="ECO:0000256" key="7">
    <source>
        <dbReference type="PROSITE-ProRule" id="PRU00024"/>
    </source>
</evidence>